<feature type="transmembrane region" description="Helical" evidence="6">
    <location>
        <begin position="142"/>
        <end position="160"/>
    </location>
</feature>
<evidence type="ECO:0000256" key="1">
    <source>
        <dbReference type="ARBA" id="ARBA00004651"/>
    </source>
</evidence>
<dbReference type="PANTHER" id="PTHR30482:SF17">
    <property type="entry name" value="ABC TRANSPORTER ATP-BINDING PROTEIN"/>
    <property type="match status" value="1"/>
</dbReference>
<evidence type="ECO:0000256" key="5">
    <source>
        <dbReference type="ARBA" id="ARBA00023136"/>
    </source>
</evidence>
<gene>
    <name evidence="7" type="ORF">ACFQ2F_03845</name>
</gene>
<keyword evidence="3 6" id="KW-0812">Transmembrane</keyword>
<feature type="transmembrane region" description="Helical" evidence="6">
    <location>
        <begin position="113"/>
        <end position="130"/>
    </location>
</feature>
<evidence type="ECO:0000256" key="4">
    <source>
        <dbReference type="ARBA" id="ARBA00022989"/>
    </source>
</evidence>
<evidence type="ECO:0000256" key="6">
    <source>
        <dbReference type="SAM" id="Phobius"/>
    </source>
</evidence>
<feature type="transmembrane region" description="Helical" evidence="6">
    <location>
        <begin position="302"/>
        <end position="327"/>
    </location>
</feature>
<feature type="transmembrane region" description="Helical" evidence="6">
    <location>
        <begin position="38"/>
        <end position="65"/>
    </location>
</feature>
<name>A0ABW3J9W6_9HYPH</name>
<dbReference type="Proteomes" id="UP001597102">
    <property type="component" value="Unassembled WGS sequence"/>
</dbReference>
<dbReference type="CDD" id="cd06581">
    <property type="entry name" value="TM_PBP1_LivM_like"/>
    <property type="match status" value="1"/>
</dbReference>
<reference evidence="8" key="1">
    <citation type="journal article" date="2019" name="Int. J. Syst. Evol. Microbiol.">
        <title>The Global Catalogue of Microorganisms (GCM) 10K type strain sequencing project: providing services to taxonomists for standard genome sequencing and annotation.</title>
        <authorList>
            <consortium name="The Broad Institute Genomics Platform"/>
            <consortium name="The Broad Institute Genome Sequencing Center for Infectious Disease"/>
            <person name="Wu L."/>
            <person name="Ma J."/>
        </authorList>
    </citation>
    <scope>NUCLEOTIDE SEQUENCE [LARGE SCALE GENOMIC DNA]</scope>
    <source>
        <strain evidence="8">CCUG 61697</strain>
    </source>
</reference>
<dbReference type="InterPro" id="IPR001851">
    <property type="entry name" value="ABC_transp_permease"/>
</dbReference>
<evidence type="ECO:0000313" key="8">
    <source>
        <dbReference type="Proteomes" id="UP001597102"/>
    </source>
</evidence>
<accession>A0ABW3J9W6</accession>
<organism evidence="7 8">
    <name type="scientific">Methyloligella solikamskensis</name>
    <dbReference type="NCBI Taxonomy" id="1177756"/>
    <lineage>
        <taxon>Bacteria</taxon>
        <taxon>Pseudomonadati</taxon>
        <taxon>Pseudomonadota</taxon>
        <taxon>Alphaproteobacteria</taxon>
        <taxon>Hyphomicrobiales</taxon>
        <taxon>Hyphomicrobiaceae</taxon>
        <taxon>Methyloligella</taxon>
    </lineage>
</organism>
<feature type="transmembrane region" description="Helical" evidence="6">
    <location>
        <begin position="85"/>
        <end position="106"/>
    </location>
</feature>
<dbReference type="EMBL" id="JBHTJO010000001">
    <property type="protein sequence ID" value="MFD0986222.1"/>
    <property type="molecule type" value="Genomic_DNA"/>
</dbReference>
<dbReference type="InterPro" id="IPR043428">
    <property type="entry name" value="LivM-like"/>
</dbReference>
<proteinExistence type="predicted"/>
<evidence type="ECO:0000313" key="7">
    <source>
        <dbReference type="EMBL" id="MFD0986222.1"/>
    </source>
</evidence>
<comment type="subcellular location">
    <subcellularLocation>
        <location evidence="1">Cell membrane</location>
        <topology evidence="1">Multi-pass membrane protein</topology>
    </subcellularLocation>
</comment>
<keyword evidence="8" id="KW-1185">Reference proteome</keyword>
<protein>
    <submittedName>
        <fullName evidence="7">Branched-chain amino acid ABC transporter permease</fullName>
    </submittedName>
</protein>
<keyword evidence="4 6" id="KW-1133">Transmembrane helix</keyword>
<keyword evidence="5 6" id="KW-0472">Membrane</keyword>
<keyword evidence="2" id="KW-1003">Cell membrane</keyword>
<feature type="transmembrane region" description="Helical" evidence="6">
    <location>
        <begin position="6"/>
        <end position="26"/>
    </location>
</feature>
<dbReference type="PANTHER" id="PTHR30482">
    <property type="entry name" value="HIGH-AFFINITY BRANCHED-CHAIN AMINO ACID TRANSPORT SYSTEM PERMEASE"/>
    <property type="match status" value="1"/>
</dbReference>
<evidence type="ECO:0000256" key="3">
    <source>
        <dbReference type="ARBA" id="ARBA00022692"/>
    </source>
</evidence>
<sequence length="353" mass="37411">MKPVSILGYVLLAGAAAYALLVVPASGDMSLMINGSIYATYGILALSLALVWGFAGILSFGQASFFGLGGYAYAVVALNSGDTTLAAFAAIAVAALFALMLGYFMFWGRISDVYLGVITLTISLILYRFFNQTAGSEWTIGVAPLGGFNGIPSTPILTYIGQPDQPLWPEQIYVLAVLVLLFFYVLSKAVLTTRFGRIVVAIRENEQRAELLGYDSRFYKLGIFTLAGAMAGAAGVLFANCVFVSPNMFNLQTSSQLLIWVIVGGLGTLAGPVMACFLLLMLSTYLGTVNSSGGLAWLDPNLVLGILLTAAVLLFPKGLLPMVTGVVERLFRAITARRSGSSVTAASTERPMP</sequence>
<evidence type="ECO:0000256" key="2">
    <source>
        <dbReference type="ARBA" id="ARBA00022475"/>
    </source>
</evidence>
<dbReference type="Pfam" id="PF02653">
    <property type="entry name" value="BPD_transp_2"/>
    <property type="match status" value="1"/>
</dbReference>
<comment type="caution">
    <text evidence="7">The sequence shown here is derived from an EMBL/GenBank/DDBJ whole genome shotgun (WGS) entry which is preliminary data.</text>
</comment>
<feature type="transmembrane region" description="Helical" evidence="6">
    <location>
        <begin position="257"/>
        <end position="282"/>
    </location>
</feature>
<dbReference type="RefSeq" id="WP_379085937.1">
    <property type="nucleotide sequence ID" value="NZ_JBHTJO010000001.1"/>
</dbReference>
<feature type="transmembrane region" description="Helical" evidence="6">
    <location>
        <begin position="172"/>
        <end position="191"/>
    </location>
</feature>
<feature type="transmembrane region" description="Helical" evidence="6">
    <location>
        <begin position="221"/>
        <end position="245"/>
    </location>
</feature>